<dbReference type="InterPro" id="IPR003737">
    <property type="entry name" value="GlcNAc_PI_deacetylase-related"/>
</dbReference>
<dbReference type="GO" id="GO:0005783">
    <property type="term" value="C:endoplasmic reticulum"/>
    <property type="evidence" value="ECO:0007669"/>
    <property type="project" value="TreeGrafter"/>
</dbReference>
<evidence type="ECO:0000256" key="2">
    <source>
        <dbReference type="ARBA" id="ARBA00012176"/>
    </source>
</evidence>
<reference evidence="4" key="1">
    <citation type="journal article" date="2021" name="Open Biol.">
        <title>Shared evolutionary footprints suggest mitochondrial oxidative damage underlies multiple complex I losses in fungi.</title>
        <authorList>
            <person name="Schikora-Tamarit M.A."/>
            <person name="Marcet-Houben M."/>
            <person name="Nosek J."/>
            <person name="Gabaldon T."/>
        </authorList>
    </citation>
    <scope>NUCLEOTIDE SEQUENCE</scope>
    <source>
        <strain evidence="4">CBS6341</strain>
    </source>
</reference>
<organism evidence="4 5">
    <name type="scientific">Wickerhamomyces mucosus</name>
    <dbReference type="NCBI Taxonomy" id="1378264"/>
    <lineage>
        <taxon>Eukaryota</taxon>
        <taxon>Fungi</taxon>
        <taxon>Dikarya</taxon>
        <taxon>Ascomycota</taxon>
        <taxon>Saccharomycotina</taxon>
        <taxon>Saccharomycetes</taxon>
        <taxon>Phaffomycetales</taxon>
        <taxon>Wickerhamomycetaceae</taxon>
        <taxon>Wickerhamomyces</taxon>
    </lineage>
</organism>
<dbReference type="OrthoDB" id="440160at2759"/>
<evidence type="ECO:0000256" key="1">
    <source>
        <dbReference type="ARBA" id="ARBA00006066"/>
    </source>
</evidence>
<dbReference type="Proteomes" id="UP000769528">
    <property type="component" value="Unassembled WGS sequence"/>
</dbReference>
<proteinExistence type="inferred from homology"/>
<dbReference type="AlphaFoldDB" id="A0A9P8TC43"/>
<dbReference type="SUPFAM" id="SSF102588">
    <property type="entry name" value="LmbE-like"/>
    <property type="match status" value="1"/>
</dbReference>
<reference evidence="4" key="2">
    <citation type="submission" date="2021-01" db="EMBL/GenBank/DDBJ databases">
        <authorList>
            <person name="Schikora-Tamarit M.A."/>
        </authorList>
    </citation>
    <scope>NUCLEOTIDE SEQUENCE</scope>
    <source>
        <strain evidence="4">CBS6341</strain>
    </source>
</reference>
<keyword evidence="5" id="KW-1185">Reference proteome</keyword>
<dbReference type="PANTHER" id="PTHR12993:SF11">
    <property type="entry name" value="N-ACETYLGLUCOSAMINYL-PHOSPHATIDYLINOSITOL DE-N-ACETYLASE"/>
    <property type="match status" value="1"/>
</dbReference>
<dbReference type="Pfam" id="PF02585">
    <property type="entry name" value="PIG-L"/>
    <property type="match status" value="1"/>
</dbReference>
<dbReference type="PANTHER" id="PTHR12993">
    <property type="entry name" value="N-ACETYLGLUCOSAMINYL-PHOSPHATIDYLINOSITOL DE-N-ACETYLASE-RELATED"/>
    <property type="match status" value="1"/>
</dbReference>
<sequence length="269" mass="30788">MTPSFVKRKTKQFLKILVHSSIIWVFLTTILPQVLLKLSIPLQLNVIPSILSNTEIQLLIAHPDDEVMFFAPTLIELLKPKYNNTISVTCFSTGNAEGLGHIRSRELITSLKILGIDDVEIVDDETKFKDSMSLEWKSNDILEYIKKPIILTFDKDGISLHPNHISLFKAALASSKRVVSLKTWSFWEKYSSTIITNYRIVLKYVQHFTNDNEINNSSDKSVSIFNDLPSVILTIAAMSFGHQSQMVWFRWGWLVVSRYVNSNELIIVK</sequence>
<accession>A0A9P8TC43</accession>
<evidence type="ECO:0000256" key="3">
    <source>
        <dbReference type="SAM" id="Phobius"/>
    </source>
</evidence>
<dbReference type="GO" id="GO:0000225">
    <property type="term" value="F:N-acetylglucosaminylphosphatidylinositol deacetylase activity"/>
    <property type="evidence" value="ECO:0007669"/>
    <property type="project" value="UniProtKB-EC"/>
</dbReference>
<comment type="caution">
    <text evidence="4">The sequence shown here is derived from an EMBL/GenBank/DDBJ whole genome shotgun (WGS) entry which is preliminary data.</text>
</comment>
<dbReference type="Gene3D" id="3.40.50.10320">
    <property type="entry name" value="LmbE-like"/>
    <property type="match status" value="1"/>
</dbReference>
<keyword evidence="3" id="KW-1133">Transmembrane helix</keyword>
<name>A0A9P8TC43_9ASCO</name>
<evidence type="ECO:0000313" key="5">
    <source>
        <dbReference type="Proteomes" id="UP000769528"/>
    </source>
</evidence>
<keyword evidence="3" id="KW-0812">Transmembrane</keyword>
<dbReference type="EC" id="3.5.1.89" evidence="2"/>
<dbReference type="EMBL" id="JAEUBF010001112">
    <property type="protein sequence ID" value="KAH3672846.1"/>
    <property type="molecule type" value="Genomic_DNA"/>
</dbReference>
<evidence type="ECO:0000313" key="4">
    <source>
        <dbReference type="EMBL" id="KAH3672846.1"/>
    </source>
</evidence>
<gene>
    <name evidence="4" type="ORF">WICMUC_004068</name>
</gene>
<dbReference type="InterPro" id="IPR024078">
    <property type="entry name" value="LmbE-like_dom_sf"/>
</dbReference>
<keyword evidence="3" id="KW-0472">Membrane</keyword>
<protein>
    <recommendedName>
        <fullName evidence="2">N-acetylglucosaminylphosphatidylinositol deacetylase</fullName>
        <ecNumber evidence="2">3.5.1.89</ecNumber>
    </recommendedName>
</protein>
<feature type="transmembrane region" description="Helical" evidence="3">
    <location>
        <begin position="12"/>
        <end position="35"/>
    </location>
</feature>
<comment type="similarity">
    <text evidence="1">Belongs to the PIGL family.</text>
</comment>